<dbReference type="GO" id="GO:0004326">
    <property type="term" value="F:tetrahydrofolylpolyglutamate synthase activity"/>
    <property type="evidence" value="ECO:0007669"/>
    <property type="project" value="InterPro"/>
</dbReference>
<keyword evidence="3" id="KW-0479">Metal-binding</keyword>
<dbReference type="Gene3D" id="3.90.190.20">
    <property type="entry name" value="Mur ligase, C-terminal domain"/>
    <property type="match status" value="1"/>
</dbReference>
<dbReference type="NCBIfam" id="TIGR01499">
    <property type="entry name" value="folC"/>
    <property type="match status" value="1"/>
</dbReference>
<evidence type="ECO:0000256" key="5">
    <source>
        <dbReference type="ARBA" id="ARBA00022840"/>
    </source>
</evidence>
<evidence type="ECO:0000256" key="2">
    <source>
        <dbReference type="ARBA" id="ARBA00022598"/>
    </source>
</evidence>
<name>A0AAN7TEB1_9PEZI</name>
<evidence type="ECO:0000313" key="7">
    <source>
        <dbReference type="EMBL" id="KAK5110720.1"/>
    </source>
</evidence>
<comment type="caution">
    <text evidence="7">The sequence shown here is derived from an EMBL/GenBank/DDBJ whole genome shotgun (WGS) entry which is preliminary data.</text>
</comment>
<dbReference type="GO" id="GO:0046872">
    <property type="term" value="F:metal ion binding"/>
    <property type="evidence" value="ECO:0007669"/>
    <property type="project" value="UniProtKB-KW"/>
</dbReference>
<proteinExistence type="inferred from homology"/>
<dbReference type="PANTHER" id="PTHR11136">
    <property type="entry name" value="FOLYLPOLYGLUTAMATE SYNTHASE-RELATED"/>
    <property type="match status" value="1"/>
</dbReference>
<evidence type="ECO:0000256" key="3">
    <source>
        <dbReference type="ARBA" id="ARBA00022723"/>
    </source>
</evidence>
<gene>
    <name evidence="7" type="ORF">LTR62_005597</name>
</gene>
<keyword evidence="5" id="KW-0067">ATP-binding</keyword>
<dbReference type="PANTHER" id="PTHR11136:SF0">
    <property type="entry name" value="DIHYDROFOLATE SYNTHETASE-RELATED"/>
    <property type="match status" value="1"/>
</dbReference>
<dbReference type="AlphaFoldDB" id="A0AAN7TEB1"/>
<accession>A0AAN7TEB1</accession>
<evidence type="ECO:0008006" key="9">
    <source>
        <dbReference type="Google" id="ProtNLM"/>
    </source>
</evidence>
<dbReference type="InterPro" id="IPR036565">
    <property type="entry name" value="Mur-like_cat_sf"/>
</dbReference>
<dbReference type="Proteomes" id="UP001310890">
    <property type="component" value="Unassembled WGS sequence"/>
</dbReference>
<dbReference type="EMBL" id="JAVRRL010000046">
    <property type="protein sequence ID" value="KAK5110720.1"/>
    <property type="molecule type" value="Genomic_DNA"/>
</dbReference>
<reference evidence="7" key="1">
    <citation type="submission" date="2023-08" db="EMBL/GenBank/DDBJ databases">
        <title>Black Yeasts Isolated from many extreme environments.</title>
        <authorList>
            <person name="Coleine C."/>
            <person name="Stajich J.E."/>
            <person name="Selbmann L."/>
        </authorList>
    </citation>
    <scope>NUCLEOTIDE SEQUENCE</scope>
    <source>
        <strain evidence="7">CCFEE 5401</strain>
    </source>
</reference>
<organism evidence="7 8">
    <name type="scientific">Meristemomyces frigidus</name>
    <dbReference type="NCBI Taxonomy" id="1508187"/>
    <lineage>
        <taxon>Eukaryota</taxon>
        <taxon>Fungi</taxon>
        <taxon>Dikarya</taxon>
        <taxon>Ascomycota</taxon>
        <taxon>Pezizomycotina</taxon>
        <taxon>Dothideomycetes</taxon>
        <taxon>Dothideomycetidae</taxon>
        <taxon>Mycosphaerellales</taxon>
        <taxon>Teratosphaeriaceae</taxon>
        <taxon>Meristemomyces</taxon>
    </lineage>
</organism>
<dbReference type="GO" id="GO:0005524">
    <property type="term" value="F:ATP binding"/>
    <property type="evidence" value="ECO:0007669"/>
    <property type="project" value="UniProtKB-KW"/>
</dbReference>
<evidence type="ECO:0000313" key="8">
    <source>
        <dbReference type="Proteomes" id="UP001310890"/>
    </source>
</evidence>
<dbReference type="Gene3D" id="3.40.1190.10">
    <property type="entry name" value="Mur-like, catalytic domain"/>
    <property type="match status" value="1"/>
</dbReference>
<evidence type="ECO:0000256" key="4">
    <source>
        <dbReference type="ARBA" id="ARBA00022741"/>
    </source>
</evidence>
<dbReference type="GO" id="GO:0008841">
    <property type="term" value="F:dihydrofolate synthase activity"/>
    <property type="evidence" value="ECO:0007669"/>
    <property type="project" value="TreeGrafter"/>
</dbReference>
<comment type="similarity">
    <text evidence="1">Belongs to the folylpolyglutamate synthase family.</text>
</comment>
<dbReference type="InterPro" id="IPR036615">
    <property type="entry name" value="Mur_ligase_C_dom_sf"/>
</dbReference>
<dbReference type="PROSITE" id="PS01012">
    <property type="entry name" value="FOLYLPOLYGLU_SYNT_2"/>
    <property type="match status" value="1"/>
</dbReference>
<dbReference type="GO" id="GO:0005829">
    <property type="term" value="C:cytosol"/>
    <property type="evidence" value="ECO:0007669"/>
    <property type="project" value="TreeGrafter"/>
</dbReference>
<protein>
    <recommendedName>
        <fullName evidence="9">Folylpolyglutamate synthase</fullName>
    </recommendedName>
</protein>
<sequence>MNYPVLSHGSFTSPHLIDRWDCITINQRSVSFKLFDHVERRVLKRNDEEDIGASEFELLTATAFEIFTHEHLDLAVVEVGMGGRLDATNILGHPSGGAKVFHAAPLVTAITKIGLDHQAFLGNTLTEIAREKAGIVKPGVPVVLDMSNDVEVKAAVEEVAKDNRMIQPHHLKLATRALTENGHPAQAYSNTQAVSHVLINREIALRSTLTALEELGLHLFDPSLTNHEHSSEYTSDCHASATTLVEDMFKASARSNVPGRQSYIDLTPLGIPRSDVMLDGGHNEQAATALMDTLTEQPKPNSSGNERDSIGRTWIIALTSTKDVEQMLRVLLRPGDKLFAVEFGPVAGMPWVQPTKAQDIIDAATGTVTSPGLAEAHACGMEVLRALRLAHDATPAAADHPGEMVIAGSLYLVGDVMRLLRDAAVGQGGTG</sequence>
<dbReference type="SUPFAM" id="SSF53623">
    <property type="entry name" value="MurD-like peptide ligases, catalytic domain"/>
    <property type="match status" value="1"/>
</dbReference>
<keyword evidence="4" id="KW-0547">Nucleotide-binding</keyword>
<keyword evidence="2" id="KW-0436">Ligase</keyword>
<dbReference type="InterPro" id="IPR018109">
    <property type="entry name" value="Folylpolyglutamate_synth_CS"/>
</dbReference>
<evidence type="ECO:0000256" key="6">
    <source>
        <dbReference type="ARBA" id="ARBA00022842"/>
    </source>
</evidence>
<dbReference type="InterPro" id="IPR001645">
    <property type="entry name" value="Folylpolyglutamate_synth"/>
</dbReference>
<keyword evidence="6" id="KW-0460">Magnesium</keyword>
<evidence type="ECO:0000256" key="1">
    <source>
        <dbReference type="ARBA" id="ARBA00008276"/>
    </source>
</evidence>
<dbReference type="SUPFAM" id="SSF53244">
    <property type="entry name" value="MurD-like peptide ligases, peptide-binding domain"/>
    <property type="match status" value="1"/>
</dbReference>
<dbReference type="GO" id="GO:0005739">
    <property type="term" value="C:mitochondrion"/>
    <property type="evidence" value="ECO:0007669"/>
    <property type="project" value="TreeGrafter"/>
</dbReference>